<reference evidence="1 2" key="1">
    <citation type="submission" date="2017-06" db="EMBL/GenBank/DDBJ databases">
        <title>Comparative genomic analysis of Ambrosia Fusariam Clade fungi.</title>
        <authorList>
            <person name="Stajich J.E."/>
            <person name="Carrillo J."/>
            <person name="Kijimoto T."/>
            <person name="Eskalen A."/>
            <person name="O'Donnell K."/>
            <person name="Kasson M."/>
        </authorList>
    </citation>
    <scope>NUCLEOTIDE SEQUENCE [LARGE SCALE GENOMIC DNA]</scope>
    <source>
        <strain evidence="1">UCR3666</strain>
    </source>
</reference>
<dbReference type="Proteomes" id="UP000277212">
    <property type="component" value="Unassembled WGS sequence"/>
</dbReference>
<keyword evidence="2" id="KW-1185">Reference proteome</keyword>
<gene>
    <name evidence="1" type="ORF">CDV36_011888</name>
</gene>
<evidence type="ECO:0000313" key="1">
    <source>
        <dbReference type="EMBL" id="RMJ08512.1"/>
    </source>
</evidence>
<name>A0A3M2RTM1_9HYPO</name>
<evidence type="ECO:0008006" key="3">
    <source>
        <dbReference type="Google" id="ProtNLM"/>
    </source>
</evidence>
<dbReference type="STRING" id="2010991.A0A3M2RTM1"/>
<dbReference type="OrthoDB" id="2851338at2759"/>
<organism evidence="1 2">
    <name type="scientific">Fusarium kuroshium</name>
    <dbReference type="NCBI Taxonomy" id="2010991"/>
    <lineage>
        <taxon>Eukaryota</taxon>
        <taxon>Fungi</taxon>
        <taxon>Dikarya</taxon>
        <taxon>Ascomycota</taxon>
        <taxon>Pezizomycotina</taxon>
        <taxon>Sordariomycetes</taxon>
        <taxon>Hypocreomycetidae</taxon>
        <taxon>Hypocreales</taxon>
        <taxon>Nectriaceae</taxon>
        <taxon>Fusarium</taxon>
        <taxon>Fusarium solani species complex</taxon>
    </lineage>
</organism>
<comment type="caution">
    <text evidence="1">The sequence shown here is derived from an EMBL/GenBank/DDBJ whole genome shotgun (WGS) entry which is preliminary data.</text>
</comment>
<evidence type="ECO:0000313" key="2">
    <source>
        <dbReference type="Proteomes" id="UP000277212"/>
    </source>
</evidence>
<dbReference type="EMBL" id="NKUJ01000284">
    <property type="protein sequence ID" value="RMJ08512.1"/>
    <property type="molecule type" value="Genomic_DNA"/>
</dbReference>
<sequence>MYELGRLSGLNERPYQALTDDRSAREDDVFRNRLTFLERRIYKNISTRGTYSGPAPVLLTVAFVIKEEQVDEFNRWYEEEHTTDVSKVPRWRKTRRFVAVEANNLRQDGHSEFIAIHDFDAENGLEGPVFEYSQTRPWREKILGLVKSRDHRRFKHIHEFKAEDYVKPE</sequence>
<protein>
    <recommendedName>
        <fullName evidence="3">ABM domain-containing protein</fullName>
    </recommendedName>
</protein>
<dbReference type="AlphaFoldDB" id="A0A3M2RTM1"/>
<accession>A0A3M2RTM1</accession>
<proteinExistence type="predicted"/>